<dbReference type="AlphaFoldDB" id="A0A0F5IS90"/>
<dbReference type="EMBL" id="AQHV01000026">
    <property type="protein sequence ID" value="KKB47333.1"/>
    <property type="molecule type" value="Genomic_DNA"/>
</dbReference>
<evidence type="ECO:0000313" key="6">
    <source>
        <dbReference type="EMBL" id="KKB56518.1"/>
    </source>
</evidence>
<feature type="coiled-coil region" evidence="1">
    <location>
        <begin position="163"/>
        <end position="197"/>
    </location>
</feature>
<dbReference type="EMBL" id="AQHV01000003">
    <property type="protein sequence ID" value="KKB59102.1"/>
    <property type="molecule type" value="Genomic_DNA"/>
</dbReference>
<dbReference type="PATRIC" id="fig|927665.4.peg.2564"/>
<organism evidence="5 9">
    <name type="scientific">Parabacteroides goldsteinii DSM 19448 = WAL 12034</name>
    <dbReference type="NCBI Taxonomy" id="927665"/>
    <lineage>
        <taxon>Bacteria</taxon>
        <taxon>Pseudomonadati</taxon>
        <taxon>Bacteroidota</taxon>
        <taxon>Bacteroidia</taxon>
        <taxon>Bacteroidales</taxon>
        <taxon>Tannerellaceae</taxon>
        <taxon>Parabacteroides</taxon>
    </lineage>
</organism>
<keyword evidence="1" id="KW-0175">Coiled coil</keyword>
<gene>
    <name evidence="8" type="ORF">HMPREF1535_00661</name>
    <name evidence="7" type="ORF">HMPREF1535_00870</name>
    <name evidence="6" type="ORF">HMPREF1535_02494</name>
    <name evidence="5" type="ORF">HMPREF1535_04423</name>
    <name evidence="4" type="ORF">HMPREF1535_04743</name>
</gene>
<feature type="domain" description="Transposase IS110-like N-terminal" evidence="2">
    <location>
        <begin position="7"/>
        <end position="152"/>
    </location>
</feature>
<evidence type="ECO:0000313" key="7">
    <source>
        <dbReference type="EMBL" id="KKB59042.1"/>
    </source>
</evidence>
<evidence type="ECO:0000313" key="4">
    <source>
        <dbReference type="EMBL" id="KKB47333.1"/>
    </source>
</evidence>
<dbReference type="PANTHER" id="PTHR33055">
    <property type="entry name" value="TRANSPOSASE FOR INSERTION SEQUENCE ELEMENT IS1111A"/>
    <property type="match status" value="1"/>
</dbReference>
<sequence length="331" mass="37082">MNYSHFVGLDVGKKTFDASLMSADEKELSHKSFDNTSEGIQSLLDWIAGYHLSLSKLLFCAENMGSYVTELSVSSASMGFSLALVCPLTIKKSIGLQRGKNDRIDAKRIANYAVLHYRKLELYKLPDKDLVRLRGWIIIRDNLVKQKVSSIKLLETFSQMAKLADVTDSISFLEEQLKSIKEKILQVEEAMEQLIAASCSLCTNYLLLRSIKGVGIINAIVLLCVTNNFQRFDNPRKFACYCGVAPFEHTSGISIRGKTQTSPLANKEVKVYLTRAAITAISWDPQMKAYYKRKIAEGKHKASVINAVRAKIIARSFAVIRRQTPFVTLVV</sequence>
<dbReference type="InterPro" id="IPR047650">
    <property type="entry name" value="Transpos_IS110"/>
</dbReference>
<comment type="caution">
    <text evidence="5">The sequence shown here is derived from an EMBL/GenBank/DDBJ whole genome shotgun (WGS) entry which is preliminary data.</text>
</comment>
<evidence type="ECO:0000259" key="3">
    <source>
        <dbReference type="Pfam" id="PF02371"/>
    </source>
</evidence>
<dbReference type="Pfam" id="PF02371">
    <property type="entry name" value="Transposase_20"/>
    <property type="match status" value="1"/>
</dbReference>
<dbReference type="GO" id="GO:0003677">
    <property type="term" value="F:DNA binding"/>
    <property type="evidence" value="ECO:0007669"/>
    <property type="project" value="InterPro"/>
</dbReference>
<evidence type="ECO:0000313" key="9">
    <source>
        <dbReference type="Proteomes" id="UP000033047"/>
    </source>
</evidence>
<dbReference type="GeneID" id="69983499"/>
<dbReference type="EMBL" id="AQHV01000011">
    <property type="protein sequence ID" value="KKB56518.1"/>
    <property type="molecule type" value="Genomic_DNA"/>
</dbReference>
<dbReference type="Pfam" id="PF01548">
    <property type="entry name" value="DEDD_Tnp_IS110"/>
    <property type="match status" value="1"/>
</dbReference>
<dbReference type="EMBL" id="AQHV01000004">
    <property type="protein sequence ID" value="KKB59042.1"/>
    <property type="molecule type" value="Genomic_DNA"/>
</dbReference>
<dbReference type="InterPro" id="IPR003346">
    <property type="entry name" value="Transposase_20"/>
</dbReference>
<evidence type="ECO:0000313" key="8">
    <source>
        <dbReference type="EMBL" id="KKB59102.1"/>
    </source>
</evidence>
<protein>
    <submittedName>
        <fullName evidence="5">Uncharacterized protein</fullName>
    </submittedName>
</protein>
<accession>A0A0F5IS90</accession>
<dbReference type="NCBIfam" id="NF033542">
    <property type="entry name" value="transpos_IS110"/>
    <property type="match status" value="1"/>
</dbReference>
<dbReference type="Proteomes" id="UP000033047">
    <property type="component" value="Unassembled WGS sequence"/>
</dbReference>
<dbReference type="GO" id="GO:0004803">
    <property type="term" value="F:transposase activity"/>
    <property type="evidence" value="ECO:0007669"/>
    <property type="project" value="InterPro"/>
</dbReference>
<dbReference type="PANTHER" id="PTHR33055:SF3">
    <property type="entry name" value="PUTATIVE TRANSPOSASE FOR IS117-RELATED"/>
    <property type="match status" value="1"/>
</dbReference>
<proteinExistence type="predicted"/>
<evidence type="ECO:0000259" key="2">
    <source>
        <dbReference type="Pfam" id="PF01548"/>
    </source>
</evidence>
<dbReference type="GO" id="GO:0006313">
    <property type="term" value="P:DNA transposition"/>
    <property type="evidence" value="ECO:0007669"/>
    <property type="project" value="InterPro"/>
</dbReference>
<evidence type="ECO:0000313" key="5">
    <source>
        <dbReference type="EMBL" id="KKB48007.1"/>
    </source>
</evidence>
<dbReference type="HOGENOM" id="CLU_036902_5_0_10"/>
<reference evidence="5 9" key="1">
    <citation type="submission" date="2013-04" db="EMBL/GenBank/DDBJ databases">
        <title>The Genome Sequence of Parabacteroides goldsteinii DSM 19448.</title>
        <authorList>
            <consortium name="The Broad Institute Genomics Platform"/>
            <person name="Earl A."/>
            <person name="Ward D."/>
            <person name="Feldgarden M."/>
            <person name="Gevers D."/>
            <person name="Martens E."/>
            <person name="Sakamoto M."/>
            <person name="Benno Y."/>
            <person name="Song Y."/>
            <person name="Liu C."/>
            <person name="Lee J."/>
            <person name="Bolanos M."/>
            <person name="Vaisanen M.L."/>
            <person name="Finegold S.M."/>
            <person name="Walker B."/>
            <person name="Young S."/>
            <person name="Zeng Q."/>
            <person name="Gargeya S."/>
            <person name="Fitzgerald M."/>
            <person name="Haas B."/>
            <person name="Abouelleil A."/>
            <person name="Allen A.W."/>
            <person name="Alvarado L."/>
            <person name="Arachchi H.M."/>
            <person name="Berlin A.M."/>
            <person name="Chapman S.B."/>
            <person name="Gainer-Dewar J."/>
            <person name="Goldberg J."/>
            <person name="Griggs A."/>
            <person name="Gujja S."/>
            <person name="Hansen M."/>
            <person name="Howarth C."/>
            <person name="Imamovic A."/>
            <person name="Ireland A."/>
            <person name="Larimer J."/>
            <person name="McCowan C."/>
            <person name="Murphy C."/>
            <person name="Pearson M."/>
            <person name="Poon T.W."/>
            <person name="Priest M."/>
            <person name="Roberts A."/>
            <person name="Saif S."/>
            <person name="Shea T."/>
            <person name="Sisk P."/>
            <person name="Sykes S."/>
            <person name="Wortman J."/>
            <person name="Nusbaum C."/>
            <person name="Birren B."/>
        </authorList>
    </citation>
    <scope>NUCLEOTIDE SEQUENCE [LARGE SCALE GENOMIC DNA]</scope>
    <source>
        <strain evidence="5 9">DSM 19448</strain>
    </source>
</reference>
<name>A0A0F5IS90_9BACT</name>
<dbReference type="RefSeq" id="WP_046145281.1">
    <property type="nucleotide sequence ID" value="NZ_KQ033912.1"/>
</dbReference>
<feature type="domain" description="Transposase IS116/IS110/IS902 C-terminal" evidence="3">
    <location>
        <begin position="207"/>
        <end position="292"/>
    </location>
</feature>
<dbReference type="InterPro" id="IPR002525">
    <property type="entry name" value="Transp_IS110-like_N"/>
</dbReference>
<evidence type="ECO:0000256" key="1">
    <source>
        <dbReference type="SAM" id="Coils"/>
    </source>
</evidence>
<dbReference type="EMBL" id="AQHV01000024">
    <property type="protein sequence ID" value="KKB48007.1"/>
    <property type="molecule type" value="Genomic_DNA"/>
</dbReference>